<dbReference type="SUPFAM" id="SSF101874">
    <property type="entry name" value="YceI-like"/>
    <property type="match status" value="1"/>
</dbReference>
<dbReference type="STRING" id="579105.SAMN04488096_101399"/>
<dbReference type="PANTHER" id="PTHR34406">
    <property type="entry name" value="PROTEIN YCEI"/>
    <property type="match status" value="1"/>
</dbReference>
<dbReference type="InterPro" id="IPR007372">
    <property type="entry name" value="Lipid/polyisoprenoid-bd_YceI"/>
</dbReference>
<evidence type="ECO:0000313" key="2">
    <source>
        <dbReference type="EMBL" id="SHI38853.1"/>
    </source>
</evidence>
<proteinExistence type="predicted"/>
<keyword evidence="3" id="KW-1185">Reference proteome</keyword>
<dbReference type="EMBL" id="FQYY01000001">
    <property type="protein sequence ID" value="SHI38853.1"/>
    <property type="molecule type" value="Genomic_DNA"/>
</dbReference>
<dbReference type="PANTHER" id="PTHR34406:SF1">
    <property type="entry name" value="PROTEIN YCEI"/>
    <property type="match status" value="1"/>
</dbReference>
<dbReference type="AlphaFoldDB" id="A0A1M6ARM5"/>
<sequence>MKKVFLNMFMVAALGVSVISCKNEVKNETEAKEAEEVTEVTDEAAVYIVSAEESKIEWLGAKPTGSHNGTINVKEGEILLGNDIVEGGHFVIDMKSIAVEDLEGDQKESLESHLMGTVEGKEGDFFNVQKYPEADFEITNVENKDGKTWLNGNLTLKETTKNISIPVFIETTDEGITLSSETFTIDRTNWNINYGSKSVFDNLGDKFIKDDIELKVTLKGKKS</sequence>
<evidence type="ECO:0000259" key="1">
    <source>
        <dbReference type="SMART" id="SM00867"/>
    </source>
</evidence>
<organism evidence="2 3">
    <name type="scientific">Mesonia phycicola</name>
    <dbReference type="NCBI Taxonomy" id="579105"/>
    <lineage>
        <taxon>Bacteria</taxon>
        <taxon>Pseudomonadati</taxon>
        <taxon>Bacteroidota</taxon>
        <taxon>Flavobacteriia</taxon>
        <taxon>Flavobacteriales</taxon>
        <taxon>Flavobacteriaceae</taxon>
        <taxon>Mesonia</taxon>
    </lineage>
</organism>
<gene>
    <name evidence="2" type="ORF">SAMN04488096_101399</name>
</gene>
<protein>
    <submittedName>
        <fullName evidence="2">Polyisoprenoid-binding protein YceI</fullName>
    </submittedName>
</protein>
<dbReference type="Gene3D" id="2.40.128.110">
    <property type="entry name" value="Lipid/polyisoprenoid-binding, YceI-like"/>
    <property type="match status" value="1"/>
</dbReference>
<dbReference type="InterPro" id="IPR036761">
    <property type="entry name" value="TTHA0802/YceI-like_sf"/>
</dbReference>
<evidence type="ECO:0000313" key="3">
    <source>
        <dbReference type="Proteomes" id="UP000184225"/>
    </source>
</evidence>
<accession>A0A1M6ARM5</accession>
<dbReference type="RefSeq" id="WP_073147688.1">
    <property type="nucleotide sequence ID" value="NZ_FQYY01000001.1"/>
</dbReference>
<feature type="domain" description="Lipid/polyisoprenoid-binding YceI-like" evidence="1">
    <location>
        <begin position="46"/>
        <end position="221"/>
    </location>
</feature>
<name>A0A1M6ARM5_9FLAO</name>
<dbReference type="Pfam" id="PF04264">
    <property type="entry name" value="YceI"/>
    <property type="match status" value="1"/>
</dbReference>
<dbReference type="Proteomes" id="UP000184225">
    <property type="component" value="Unassembled WGS sequence"/>
</dbReference>
<dbReference type="OrthoDB" id="951410at2"/>
<dbReference type="SMART" id="SM00867">
    <property type="entry name" value="YceI"/>
    <property type="match status" value="1"/>
</dbReference>
<reference evidence="2 3" key="1">
    <citation type="submission" date="2016-11" db="EMBL/GenBank/DDBJ databases">
        <authorList>
            <person name="Jaros S."/>
            <person name="Januszkiewicz K."/>
            <person name="Wedrychowicz H."/>
        </authorList>
    </citation>
    <scope>NUCLEOTIDE SEQUENCE [LARGE SCALE GENOMIC DNA]</scope>
    <source>
        <strain evidence="2 3">DSM 21425</strain>
    </source>
</reference>
<dbReference type="PROSITE" id="PS51257">
    <property type="entry name" value="PROKAR_LIPOPROTEIN"/>
    <property type="match status" value="1"/>
</dbReference>